<proteinExistence type="predicted"/>
<dbReference type="EMBL" id="GEDG01035197">
    <property type="protein sequence ID" value="JAP09336.1"/>
    <property type="molecule type" value="Transcribed_RNA"/>
</dbReference>
<protein>
    <submittedName>
        <fullName evidence="1">Putative ovule protein</fullName>
    </submittedName>
</protein>
<name>A0A0V0GMX5_SOLCH</name>
<accession>A0A0V0GMX5</accession>
<reference evidence="1" key="1">
    <citation type="submission" date="2015-12" db="EMBL/GenBank/DDBJ databases">
        <title>Gene expression during late stages of embryo sac development: a critical building block for successful pollen-pistil interactions.</title>
        <authorList>
            <person name="Liu Y."/>
            <person name="Joly V."/>
            <person name="Sabar M."/>
            <person name="Matton D.P."/>
        </authorList>
    </citation>
    <scope>NUCLEOTIDE SEQUENCE</scope>
</reference>
<organism evidence="1">
    <name type="scientific">Solanum chacoense</name>
    <name type="common">Chaco potato</name>
    <dbReference type="NCBI Taxonomy" id="4108"/>
    <lineage>
        <taxon>Eukaryota</taxon>
        <taxon>Viridiplantae</taxon>
        <taxon>Streptophyta</taxon>
        <taxon>Embryophyta</taxon>
        <taxon>Tracheophyta</taxon>
        <taxon>Spermatophyta</taxon>
        <taxon>Magnoliopsida</taxon>
        <taxon>eudicotyledons</taxon>
        <taxon>Gunneridae</taxon>
        <taxon>Pentapetalae</taxon>
        <taxon>asterids</taxon>
        <taxon>lamiids</taxon>
        <taxon>Solanales</taxon>
        <taxon>Solanaceae</taxon>
        <taxon>Solanoideae</taxon>
        <taxon>Solaneae</taxon>
        <taxon>Solanum</taxon>
    </lineage>
</organism>
<feature type="non-terminal residue" evidence="1">
    <location>
        <position position="1"/>
    </location>
</feature>
<sequence>IYIQPLISFGIFELPGFSMHYIYKWHGRQSLMLHGNIVAKPSLFSTSLTTEPTFYLLILSHDTDFASKHKRMP</sequence>
<evidence type="ECO:0000313" key="1">
    <source>
        <dbReference type="EMBL" id="JAP09336.1"/>
    </source>
</evidence>
<dbReference type="AlphaFoldDB" id="A0A0V0GMX5"/>